<feature type="compositionally biased region" description="Basic and acidic residues" evidence="3">
    <location>
        <begin position="147"/>
        <end position="180"/>
    </location>
</feature>
<accession>A0AAI8YI62</accession>
<comment type="caution">
    <text evidence="5">The sequence shown here is derived from an EMBL/GenBank/DDBJ whole genome shotgun (WGS) entry which is preliminary data.</text>
</comment>
<feature type="domain" description="SAP" evidence="4">
    <location>
        <begin position="4"/>
        <end position="38"/>
    </location>
</feature>
<feature type="compositionally biased region" description="Gly residues" evidence="3">
    <location>
        <begin position="234"/>
        <end position="246"/>
    </location>
</feature>
<dbReference type="EMBL" id="CAUWAG010000010">
    <property type="protein sequence ID" value="CAJ2508159.1"/>
    <property type="molecule type" value="Genomic_DNA"/>
</dbReference>
<dbReference type="InterPro" id="IPR052240">
    <property type="entry name" value="SAP_domain_ribonucleoprotein"/>
</dbReference>
<feature type="compositionally biased region" description="Basic and acidic residues" evidence="3">
    <location>
        <begin position="194"/>
        <end position="205"/>
    </location>
</feature>
<proteinExistence type="inferred from homology"/>
<name>A0AAI8YI62_9PEZI</name>
<evidence type="ECO:0000256" key="1">
    <source>
        <dbReference type="ARBA" id="ARBA00022553"/>
    </source>
</evidence>
<dbReference type="InterPro" id="IPR040746">
    <property type="entry name" value="THO1_MOS11_C"/>
</dbReference>
<feature type="compositionally biased region" description="Basic and acidic residues" evidence="3">
    <location>
        <begin position="247"/>
        <end position="262"/>
    </location>
</feature>
<dbReference type="SMART" id="SM00513">
    <property type="entry name" value="SAP"/>
    <property type="match status" value="1"/>
</dbReference>
<feature type="region of interest" description="Disordered" evidence="3">
    <location>
        <begin position="32"/>
        <end position="291"/>
    </location>
</feature>
<gene>
    <name evidence="5" type="ORF">KHLLAP_LOCUS8627</name>
</gene>
<sequence length="291" mass="30420">MADYAALKVPDLKKLLQEKSLQVTGNKADLIARLQEHDKAQEQPKPANVSAEDDPIDYSDDDEAPATSAKAGEPAKPAEEPAAAPAEVKVAAPAEPEPAKEDTTDAPAEATDVAAKVDGEATEAKAAPEEAPKTDFSAHLPASIADEEARKRAERAKRFGVVEENNEDKKKAERATRFGVDESATVVKGLDSALPEKRERKRGREGASGNADGERGAKRHQNGGNDGGRRGRGRQGGNGRQGGGGRDGGRDGGGRGPRKEGGRPNPGKSVMSDPAEKARAEARAKRFGGGA</sequence>
<dbReference type="AlphaFoldDB" id="A0AAI8YI62"/>
<evidence type="ECO:0000256" key="2">
    <source>
        <dbReference type="ARBA" id="ARBA00046328"/>
    </source>
</evidence>
<dbReference type="InterPro" id="IPR003034">
    <property type="entry name" value="SAP_dom"/>
</dbReference>
<comment type="similarity">
    <text evidence="2">Belongs to the SAP domain-containing ribonucleoprotein family.</text>
</comment>
<feature type="compositionally biased region" description="Low complexity" evidence="3">
    <location>
        <begin position="69"/>
        <end position="94"/>
    </location>
</feature>
<evidence type="ECO:0000256" key="3">
    <source>
        <dbReference type="SAM" id="MobiDB-lite"/>
    </source>
</evidence>
<evidence type="ECO:0000313" key="6">
    <source>
        <dbReference type="Proteomes" id="UP001295740"/>
    </source>
</evidence>
<dbReference type="Proteomes" id="UP001295740">
    <property type="component" value="Unassembled WGS sequence"/>
</dbReference>
<dbReference type="Gene3D" id="1.10.720.30">
    <property type="entry name" value="SAP domain"/>
    <property type="match status" value="1"/>
</dbReference>
<dbReference type="SUPFAM" id="SSF68906">
    <property type="entry name" value="SAP domain"/>
    <property type="match status" value="1"/>
</dbReference>
<keyword evidence="6" id="KW-1185">Reference proteome</keyword>
<dbReference type="InterPro" id="IPR036361">
    <property type="entry name" value="SAP_dom_sf"/>
</dbReference>
<evidence type="ECO:0000313" key="5">
    <source>
        <dbReference type="EMBL" id="CAJ2508159.1"/>
    </source>
</evidence>
<dbReference type="PANTHER" id="PTHR46551">
    <property type="entry name" value="SAP DOMAIN-CONTAINING RIBONUCLEOPROTEIN"/>
    <property type="match status" value="1"/>
</dbReference>
<dbReference type="PROSITE" id="PS50800">
    <property type="entry name" value="SAP"/>
    <property type="match status" value="1"/>
</dbReference>
<feature type="compositionally biased region" description="Basic and acidic residues" evidence="3">
    <location>
        <begin position="115"/>
        <end position="133"/>
    </location>
</feature>
<protein>
    <submittedName>
        <fullName evidence="5">Uu.00g093450.m01.CDS01</fullName>
    </submittedName>
</protein>
<organism evidence="5 6">
    <name type="scientific">Anthostomella pinea</name>
    <dbReference type="NCBI Taxonomy" id="933095"/>
    <lineage>
        <taxon>Eukaryota</taxon>
        <taxon>Fungi</taxon>
        <taxon>Dikarya</taxon>
        <taxon>Ascomycota</taxon>
        <taxon>Pezizomycotina</taxon>
        <taxon>Sordariomycetes</taxon>
        <taxon>Xylariomycetidae</taxon>
        <taxon>Xylariales</taxon>
        <taxon>Xylariaceae</taxon>
        <taxon>Anthostomella</taxon>
    </lineage>
</organism>
<dbReference type="Pfam" id="PF18592">
    <property type="entry name" value="Tho1_MOS11_C"/>
    <property type="match status" value="1"/>
</dbReference>
<dbReference type="GO" id="GO:0016973">
    <property type="term" value="P:poly(A)+ mRNA export from nucleus"/>
    <property type="evidence" value="ECO:0007669"/>
    <property type="project" value="TreeGrafter"/>
</dbReference>
<dbReference type="Pfam" id="PF02037">
    <property type="entry name" value="SAP"/>
    <property type="match status" value="1"/>
</dbReference>
<dbReference type="GO" id="GO:0005634">
    <property type="term" value="C:nucleus"/>
    <property type="evidence" value="ECO:0007669"/>
    <property type="project" value="TreeGrafter"/>
</dbReference>
<feature type="compositionally biased region" description="Acidic residues" evidence="3">
    <location>
        <begin position="51"/>
        <end position="64"/>
    </location>
</feature>
<keyword evidence="1" id="KW-0597">Phosphoprotein</keyword>
<evidence type="ECO:0000259" key="4">
    <source>
        <dbReference type="PROSITE" id="PS50800"/>
    </source>
</evidence>
<reference evidence="5" key="1">
    <citation type="submission" date="2023-10" db="EMBL/GenBank/DDBJ databases">
        <authorList>
            <person name="Hackl T."/>
        </authorList>
    </citation>
    <scope>NUCLEOTIDE SEQUENCE</scope>
</reference>
<feature type="compositionally biased region" description="Basic and acidic residues" evidence="3">
    <location>
        <begin position="274"/>
        <end position="284"/>
    </location>
</feature>
<dbReference type="PANTHER" id="PTHR46551:SF1">
    <property type="entry name" value="SAP DOMAIN-CONTAINING RIBONUCLEOPROTEIN"/>
    <property type="match status" value="1"/>
</dbReference>